<dbReference type="EMBL" id="CP047289">
    <property type="protein sequence ID" value="QUS36450.1"/>
    <property type="molecule type" value="Genomic_DNA"/>
</dbReference>
<dbReference type="Gene3D" id="3.30.70.1060">
    <property type="entry name" value="Dimeric alpha+beta barrel"/>
    <property type="match status" value="1"/>
</dbReference>
<organism evidence="3 4">
    <name type="scientific">Falsirhodobacter algicola</name>
    <dbReference type="NCBI Taxonomy" id="2692330"/>
    <lineage>
        <taxon>Bacteria</taxon>
        <taxon>Pseudomonadati</taxon>
        <taxon>Pseudomonadota</taxon>
        <taxon>Alphaproteobacteria</taxon>
        <taxon>Rhodobacterales</taxon>
        <taxon>Paracoccaceae</taxon>
        <taxon>Falsirhodobacter</taxon>
    </lineage>
</organism>
<keyword evidence="4" id="KW-1185">Reference proteome</keyword>
<proteinExistence type="inferred from homology"/>
<evidence type="ECO:0000313" key="4">
    <source>
        <dbReference type="Proteomes" id="UP000679284"/>
    </source>
</evidence>
<comment type="similarity">
    <text evidence="1">Belongs to the YciI family.</text>
</comment>
<feature type="domain" description="YCII-related" evidence="2">
    <location>
        <begin position="1"/>
        <end position="86"/>
    </location>
</feature>
<dbReference type="Proteomes" id="UP000679284">
    <property type="component" value="Chromosome"/>
</dbReference>
<dbReference type="RefSeq" id="WP_211783671.1">
    <property type="nucleotide sequence ID" value="NZ_CP047289.1"/>
</dbReference>
<dbReference type="InterPro" id="IPR051807">
    <property type="entry name" value="Sec-metab_biosynth-assoc"/>
</dbReference>
<protein>
    <submittedName>
        <fullName evidence="3">YciI family protein</fullName>
    </submittedName>
</protein>
<reference evidence="3" key="1">
    <citation type="submission" date="2020-01" db="EMBL/GenBank/DDBJ databases">
        <authorList>
            <person name="Yang Y."/>
            <person name="Kwon Y.M."/>
        </authorList>
    </citation>
    <scope>NUCLEOTIDE SEQUENCE</scope>
    <source>
        <strain evidence="3">PG104</strain>
    </source>
</reference>
<dbReference type="PANTHER" id="PTHR33606:SF3">
    <property type="entry name" value="PROTEIN YCII"/>
    <property type="match status" value="1"/>
</dbReference>
<accession>A0A8J8MTI5</accession>
<name>A0A8J8MTI5_9RHOB</name>
<sequence length="90" mass="9865">MQVALICRDKHGALATRMENRAAHLAYAEKTGVVAFAGPFLNDKGEMCGSLVVLNVENMDLAKTWAADDPYAKAGLFEDVQILEWKRVIG</sequence>
<dbReference type="SUPFAM" id="SSF54909">
    <property type="entry name" value="Dimeric alpha+beta barrel"/>
    <property type="match status" value="1"/>
</dbReference>
<dbReference type="AlphaFoldDB" id="A0A8J8MTI5"/>
<dbReference type="Pfam" id="PF03795">
    <property type="entry name" value="YCII"/>
    <property type="match status" value="1"/>
</dbReference>
<evidence type="ECO:0000259" key="2">
    <source>
        <dbReference type="Pfam" id="PF03795"/>
    </source>
</evidence>
<evidence type="ECO:0000313" key="3">
    <source>
        <dbReference type="EMBL" id="QUS36450.1"/>
    </source>
</evidence>
<dbReference type="InterPro" id="IPR011008">
    <property type="entry name" value="Dimeric_a/b-barrel"/>
</dbReference>
<dbReference type="KEGG" id="fap:GR316_09350"/>
<evidence type="ECO:0000256" key="1">
    <source>
        <dbReference type="ARBA" id="ARBA00007689"/>
    </source>
</evidence>
<dbReference type="InterPro" id="IPR005545">
    <property type="entry name" value="YCII"/>
</dbReference>
<dbReference type="PANTHER" id="PTHR33606">
    <property type="entry name" value="PROTEIN YCII"/>
    <property type="match status" value="1"/>
</dbReference>
<gene>
    <name evidence="3" type="ORF">GR316_09350</name>
</gene>